<gene>
    <name evidence="2" type="ORF">JYU34_009439</name>
</gene>
<dbReference type="SUPFAM" id="SSF56219">
    <property type="entry name" value="DNase I-like"/>
    <property type="match status" value="1"/>
</dbReference>
<dbReference type="PANTHER" id="PTHR47027">
    <property type="entry name" value="REVERSE TRANSCRIPTASE DOMAIN-CONTAINING PROTEIN"/>
    <property type="match status" value="1"/>
</dbReference>
<dbReference type="InterPro" id="IPR043502">
    <property type="entry name" value="DNA/RNA_pol_sf"/>
</dbReference>
<dbReference type="EMBL" id="JAHIBW010000013">
    <property type="protein sequence ID" value="KAG7305373.1"/>
    <property type="molecule type" value="Genomic_DNA"/>
</dbReference>
<dbReference type="Proteomes" id="UP000823941">
    <property type="component" value="Chromosome 13"/>
</dbReference>
<sequence length="825" mass="93642">MPCDIADNLTDFTNCLACIGAVVDDNNVEAAFALGDFNAHPSAPFGRELLSYCSENNWVCADINYLGVESGTFTFMCESSGSRRWLDHCLSTEAAWDSVTKVWVDNDVRWSDHYPIFIQADIKIFNIKNVHIYNKTDINNVLWKCRNIDQINNYAKYCHDKFIAIKTSSQCNNCDSNENENKCCDCHKVSISDLYKSIVTTLQEAAIHSCHSQRGARGRARQVAGWNHHVRECHAKARLYHKWWMDCGSPASGYIYKLMLESRKTFKNKLKWVQNNEDSIKMNILAVNKVNKNFVKFWKNVKSLSGKQELPVSVNNETCKKSIADMFARHFRVEPLEVRGVPGAAAGVDGGGGGGGGAGRLEFSAGDVARAVRAMTRGKSPGHDGLSLEHILYAGDGVFRLLSILYNQCIRFCFMPSDMMKTVVVPIVKNKTGDLSSPNNYRPISLGTVIGKIFKRLLQPELVNNIKIDDAQFGFRAGLSTDSAIVALKHTVKYYLNRNTSVYACFLDLSRAFDLVNYKTLWQKLTDSNVPTIVVNLLRYWYENQTNNVKWGDALSNDFRLDCGVRQGGLTSPDLFNLYVNDLIVELRSTRIGCHVDNVCVNNLSYADDMVLLRPSINGLRKLLSVCEAFAERHGLKYNVAKTEMLVFRAGGGPETVPPVYLLGSPVRVVRSFKYLGHLLNEQLNDEQDMERERRALAVRCNMLARRFARCSREVKITLFKAYCQTFYTCQLWVNFTKRFYNVLRVQYNDAFRIIMKLPRYCSASGMFADARVPDFYAVLRLRSAAFWERIRNSNNRILETISSNLDNGFVRHWLAVHRAENGKF</sequence>
<dbReference type="CDD" id="cd01650">
    <property type="entry name" value="RT_nLTR_like"/>
    <property type="match status" value="1"/>
</dbReference>
<name>A0ABQ7QKD3_PLUXY</name>
<protein>
    <recommendedName>
        <fullName evidence="1">Reverse transcriptase domain-containing protein</fullName>
    </recommendedName>
</protein>
<dbReference type="SUPFAM" id="SSF56672">
    <property type="entry name" value="DNA/RNA polymerases"/>
    <property type="match status" value="1"/>
</dbReference>
<accession>A0ABQ7QKD3</accession>
<keyword evidence="3" id="KW-1185">Reference proteome</keyword>
<dbReference type="PROSITE" id="PS50878">
    <property type="entry name" value="RT_POL"/>
    <property type="match status" value="1"/>
</dbReference>
<proteinExistence type="predicted"/>
<reference evidence="2 3" key="1">
    <citation type="submission" date="2021-06" db="EMBL/GenBank/DDBJ databases">
        <title>A haploid diamondback moth (Plutella xylostella L.) genome assembly resolves 31 chromosomes and identifies a diamide resistance mutation.</title>
        <authorList>
            <person name="Ward C.M."/>
            <person name="Perry K.D."/>
            <person name="Baker G."/>
            <person name="Powis K."/>
            <person name="Heckel D.G."/>
            <person name="Baxter S.W."/>
        </authorList>
    </citation>
    <scope>NUCLEOTIDE SEQUENCE [LARGE SCALE GENOMIC DNA]</scope>
    <source>
        <strain evidence="2 3">LV</strain>
        <tissue evidence="2">Single pupa</tissue>
    </source>
</reference>
<evidence type="ECO:0000313" key="3">
    <source>
        <dbReference type="Proteomes" id="UP000823941"/>
    </source>
</evidence>
<dbReference type="Gene3D" id="3.60.10.10">
    <property type="entry name" value="Endonuclease/exonuclease/phosphatase"/>
    <property type="match status" value="1"/>
</dbReference>
<dbReference type="PANTHER" id="PTHR47027:SF20">
    <property type="entry name" value="REVERSE TRANSCRIPTASE-LIKE PROTEIN WITH RNA-DIRECTED DNA POLYMERASE DOMAIN"/>
    <property type="match status" value="1"/>
</dbReference>
<feature type="domain" description="Reverse transcriptase" evidence="1">
    <location>
        <begin position="408"/>
        <end position="680"/>
    </location>
</feature>
<evidence type="ECO:0000259" key="1">
    <source>
        <dbReference type="PROSITE" id="PS50878"/>
    </source>
</evidence>
<organism evidence="2 3">
    <name type="scientific">Plutella xylostella</name>
    <name type="common">Diamondback moth</name>
    <name type="synonym">Plutella maculipennis</name>
    <dbReference type="NCBI Taxonomy" id="51655"/>
    <lineage>
        <taxon>Eukaryota</taxon>
        <taxon>Metazoa</taxon>
        <taxon>Ecdysozoa</taxon>
        <taxon>Arthropoda</taxon>
        <taxon>Hexapoda</taxon>
        <taxon>Insecta</taxon>
        <taxon>Pterygota</taxon>
        <taxon>Neoptera</taxon>
        <taxon>Endopterygota</taxon>
        <taxon>Lepidoptera</taxon>
        <taxon>Glossata</taxon>
        <taxon>Ditrysia</taxon>
        <taxon>Yponomeutoidea</taxon>
        <taxon>Plutellidae</taxon>
        <taxon>Plutella</taxon>
    </lineage>
</organism>
<dbReference type="InterPro" id="IPR000477">
    <property type="entry name" value="RT_dom"/>
</dbReference>
<evidence type="ECO:0000313" key="2">
    <source>
        <dbReference type="EMBL" id="KAG7305373.1"/>
    </source>
</evidence>
<dbReference type="InterPro" id="IPR036691">
    <property type="entry name" value="Endo/exonu/phosph_ase_sf"/>
</dbReference>
<dbReference type="Pfam" id="PF00078">
    <property type="entry name" value="RVT_1"/>
    <property type="match status" value="1"/>
</dbReference>
<comment type="caution">
    <text evidence="2">The sequence shown here is derived from an EMBL/GenBank/DDBJ whole genome shotgun (WGS) entry which is preliminary data.</text>
</comment>